<organism evidence="2 3">
    <name type="scientific">Iningainema tapete BLCC-T55</name>
    <dbReference type="NCBI Taxonomy" id="2748662"/>
    <lineage>
        <taxon>Bacteria</taxon>
        <taxon>Bacillati</taxon>
        <taxon>Cyanobacteriota</taxon>
        <taxon>Cyanophyceae</taxon>
        <taxon>Nostocales</taxon>
        <taxon>Scytonemataceae</taxon>
        <taxon>Iningainema tapete</taxon>
    </lineage>
</organism>
<evidence type="ECO:0000256" key="1">
    <source>
        <dbReference type="SAM" id="SignalP"/>
    </source>
</evidence>
<dbReference type="Gene3D" id="2.30.30.40">
    <property type="entry name" value="SH3 Domains"/>
    <property type="match status" value="1"/>
</dbReference>
<dbReference type="AlphaFoldDB" id="A0A8J6XGC1"/>
<reference evidence="2" key="1">
    <citation type="submission" date="2020-09" db="EMBL/GenBank/DDBJ databases">
        <title>Iningainema tapete sp. nov. (Scytonemataceae, Cyanobacteria) from greenhouses in central Florida (USA) produces two types of nodularin with biosynthetic potential for microcystin-LR and anabaenopeptins.</title>
        <authorList>
            <person name="Berthold D.E."/>
            <person name="Lefler F.W."/>
            <person name="Huang I.-S."/>
            <person name="Abdulla H."/>
            <person name="Zimba P.V."/>
            <person name="Laughinghouse H.D. IV."/>
        </authorList>
    </citation>
    <scope>NUCLEOTIDE SEQUENCE</scope>
    <source>
        <strain evidence="2">BLCCT55</strain>
    </source>
</reference>
<evidence type="ECO:0000313" key="3">
    <source>
        <dbReference type="Proteomes" id="UP000629098"/>
    </source>
</evidence>
<comment type="caution">
    <text evidence="2">The sequence shown here is derived from an EMBL/GenBank/DDBJ whole genome shotgun (WGS) entry which is preliminary data.</text>
</comment>
<protein>
    <submittedName>
        <fullName evidence="2">SH3 domain-containing protein</fullName>
    </submittedName>
</protein>
<gene>
    <name evidence="2" type="ORF">ICL16_16930</name>
</gene>
<sequence length="198" mass="21935">MKQKSGWQKYPSLTTTLVLTATVFVTPCLAVNTDQLQEIESSALETTWQKNQGEYQLAKYSSSCRRVMARNGLYVWRKPNNGSFVTRLDYGQQVTIRNRGKNGWVPISAPVRGYIFNTNYLASCQAAATPPNQNQCRRVVADSGLVVRRSPSINAVRVGVVPNARNVLIAKRGKNGWVSIAVPLIGYVQSKYLGYCSG</sequence>
<keyword evidence="3" id="KW-1185">Reference proteome</keyword>
<accession>A0A8J6XGC1</accession>
<evidence type="ECO:0000313" key="2">
    <source>
        <dbReference type="EMBL" id="MBD2773708.1"/>
    </source>
</evidence>
<feature type="chain" id="PRO_5035151348" evidence="1">
    <location>
        <begin position="31"/>
        <end position="198"/>
    </location>
</feature>
<proteinExistence type="predicted"/>
<dbReference type="Proteomes" id="UP000629098">
    <property type="component" value="Unassembled WGS sequence"/>
</dbReference>
<name>A0A8J6XGC1_9CYAN</name>
<feature type="signal peptide" evidence="1">
    <location>
        <begin position="1"/>
        <end position="30"/>
    </location>
</feature>
<dbReference type="RefSeq" id="WP_190829823.1">
    <property type="nucleotide sequence ID" value="NZ_CAWPPI010000058.1"/>
</dbReference>
<keyword evidence="1" id="KW-0732">Signal</keyword>
<dbReference type="EMBL" id="JACXAE010000058">
    <property type="protein sequence ID" value="MBD2773708.1"/>
    <property type="molecule type" value="Genomic_DNA"/>
</dbReference>